<dbReference type="InterPro" id="IPR010982">
    <property type="entry name" value="Lambda_DNA-bd_dom_sf"/>
</dbReference>
<dbReference type="CDD" id="cd00093">
    <property type="entry name" value="HTH_XRE"/>
    <property type="match status" value="1"/>
</dbReference>
<accession>A0ABT3X1G9</accession>
<dbReference type="PROSITE" id="PS50943">
    <property type="entry name" value="HTH_CROC1"/>
    <property type="match status" value="1"/>
</dbReference>
<proteinExistence type="predicted"/>
<organism evidence="3 4">
    <name type="scientific">Tumebacillus lacus</name>
    <dbReference type="NCBI Taxonomy" id="2995335"/>
    <lineage>
        <taxon>Bacteria</taxon>
        <taxon>Bacillati</taxon>
        <taxon>Bacillota</taxon>
        <taxon>Bacilli</taxon>
        <taxon>Bacillales</taxon>
        <taxon>Alicyclobacillaceae</taxon>
        <taxon>Tumebacillus</taxon>
    </lineage>
</organism>
<evidence type="ECO:0000256" key="1">
    <source>
        <dbReference type="ARBA" id="ARBA00023125"/>
    </source>
</evidence>
<protein>
    <submittedName>
        <fullName evidence="3">Helix-turn-helix domain-containing protein</fullName>
    </submittedName>
</protein>
<comment type="caution">
    <text evidence="3">The sequence shown here is derived from an EMBL/GenBank/DDBJ whole genome shotgun (WGS) entry which is preliminary data.</text>
</comment>
<keyword evidence="1" id="KW-0238">DNA-binding</keyword>
<reference evidence="3 4" key="1">
    <citation type="submission" date="2022-11" db="EMBL/GenBank/DDBJ databases">
        <title>Study of microbial diversity in lake waters.</title>
        <authorList>
            <person name="Zhang J."/>
        </authorList>
    </citation>
    <scope>NUCLEOTIDE SEQUENCE [LARGE SCALE GENOMIC DNA]</scope>
    <source>
        <strain evidence="3 4">DT12</strain>
    </source>
</reference>
<sequence length="124" mass="14074">MEFPARLRQLRKGQKLTQEQLGKRIDVTKVSISCYENGTRTPDMETLQRLADALEVSVDCLLGRCDIDSEIDPAASSGPLASRIVKEADPDVCRWLEEVVRAPKESLEELRKIWDIIKHRGANR</sequence>
<dbReference type="SUPFAM" id="SSF47413">
    <property type="entry name" value="lambda repressor-like DNA-binding domains"/>
    <property type="match status" value="1"/>
</dbReference>
<dbReference type="InterPro" id="IPR001387">
    <property type="entry name" value="Cro/C1-type_HTH"/>
</dbReference>
<evidence type="ECO:0000313" key="3">
    <source>
        <dbReference type="EMBL" id="MCX7569617.1"/>
    </source>
</evidence>
<gene>
    <name evidence="3" type="ORF">OS242_06545</name>
</gene>
<dbReference type="PANTHER" id="PTHR46558:SF11">
    <property type="entry name" value="HTH-TYPE TRANSCRIPTIONAL REGULATOR XRE"/>
    <property type="match status" value="1"/>
</dbReference>
<dbReference type="EMBL" id="JAPMLT010000002">
    <property type="protein sequence ID" value="MCX7569617.1"/>
    <property type="molecule type" value="Genomic_DNA"/>
</dbReference>
<dbReference type="Proteomes" id="UP001208017">
    <property type="component" value="Unassembled WGS sequence"/>
</dbReference>
<evidence type="ECO:0000313" key="4">
    <source>
        <dbReference type="Proteomes" id="UP001208017"/>
    </source>
</evidence>
<dbReference type="RefSeq" id="WP_267150852.1">
    <property type="nucleotide sequence ID" value="NZ_JAPMLT010000002.1"/>
</dbReference>
<feature type="domain" description="HTH cro/C1-type" evidence="2">
    <location>
        <begin position="7"/>
        <end position="61"/>
    </location>
</feature>
<evidence type="ECO:0000259" key="2">
    <source>
        <dbReference type="PROSITE" id="PS50943"/>
    </source>
</evidence>
<keyword evidence="4" id="KW-1185">Reference proteome</keyword>
<dbReference type="Gene3D" id="1.10.260.40">
    <property type="entry name" value="lambda repressor-like DNA-binding domains"/>
    <property type="match status" value="1"/>
</dbReference>
<name>A0ABT3X1G9_9BACL</name>
<dbReference type="PANTHER" id="PTHR46558">
    <property type="entry name" value="TRACRIPTIONAL REGULATORY PROTEIN-RELATED-RELATED"/>
    <property type="match status" value="1"/>
</dbReference>
<dbReference type="Pfam" id="PF01381">
    <property type="entry name" value="HTH_3"/>
    <property type="match status" value="1"/>
</dbReference>
<dbReference type="SMART" id="SM00530">
    <property type="entry name" value="HTH_XRE"/>
    <property type="match status" value="1"/>
</dbReference>